<accession>A0AAV8WH27</accession>
<evidence type="ECO:0000256" key="2">
    <source>
        <dbReference type="ARBA" id="ARBA00023157"/>
    </source>
</evidence>
<name>A0AAV8WH27_9CUCU</name>
<dbReference type="SMART" id="SM00020">
    <property type="entry name" value="Tryp_SPc"/>
    <property type="match status" value="1"/>
</dbReference>
<dbReference type="PANTHER" id="PTHR24256">
    <property type="entry name" value="TRYPTASE-RELATED"/>
    <property type="match status" value="1"/>
</dbReference>
<dbReference type="Proteomes" id="UP001159042">
    <property type="component" value="Unassembled WGS sequence"/>
</dbReference>
<dbReference type="FunFam" id="2.40.10.10:FF:000028">
    <property type="entry name" value="Serine protease easter"/>
    <property type="match status" value="1"/>
</dbReference>
<keyword evidence="2" id="KW-1015">Disulfide bond</keyword>
<comment type="caution">
    <text evidence="6">The sequence shown here is derived from an EMBL/GenBank/DDBJ whole genome shotgun (WGS) entry which is preliminary data.</text>
</comment>
<evidence type="ECO:0000313" key="6">
    <source>
        <dbReference type="EMBL" id="KAJ8925844.1"/>
    </source>
</evidence>
<dbReference type="CDD" id="cd00190">
    <property type="entry name" value="Tryp_SPc"/>
    <property type="match status" value="1"/>
</dbReference>
<dbReference type="SUPFAM" id="SSF50494">
    <property type="entry name" value="Trypsin-like serine proteases"/>
    <property type="match status" value="1"/>
</dbReference>
<evidence type="ECO:0000256" key="4">
    <source>
        <dbReference type="ARBA" id="ARBA00024195"/>
    </source>
</evidence>
<protein>
    <recommendedName>
        <fullName evidence="5">Peptidase S1 domain-containing protein</fullName>
    </recommendedName>
</protein>
<keyword evidence="7" id="KW-1185">Reference proteome</keyword>
<dbReference type="InterPro" id="IPR001314">
    <property type="entry name" value="Peptidase_S1A"/>
</dbReference>
<dbReference type="InterPro" id="IPR043504">
    <property type="entry name" value="Peptidase_S1_PA_chymotrypsin"/>
</dbReference>
<dbReference type="AlphaFoldDB" id="A0AAV8WH27"/>
<comment type="similarity">
    <text evidence="4">Belongs to the peptidase S1 family. CLIP subfamily.</text>
</comment>
<dbReference type="PRINTS" id="PR00722">
    <property type="entry name" value="CHYMOTRYPSIN"/>
</dbReference>
<dbReference type="InterPro" id="IPR009003">
    <property type="entry name" value="Peptidase_S1_PA"/>
</dbReference>
<evidence type="ECO:0000313" key="7">
    <source>
        <dbReference type="Proteomes" id="UP001159042"/>
    </source>
</evidence>
<feature type="domain" description="Peptidase S1" evidence="5">
    <location>
        <begin position="22"/>
        <end position="272"/>
    </location>
</feature>
<dbReference type="GO" id="GO:0006508">
    <property type="term" value="P:proteolysis"/>
    <property type="evidence" value="ECO:0007669"/>
    <property type="project" value="InterPro"/>
</dbReference>
<proteinExistence type="inferred from homology"/>
<keyword evidence="3" id="KW-0325">Glycoprotein</keyword>
<dbReference type="InterPro" id="IPR018114">
    <property type="entry name" value="TRYPSIN_HIS"/>
</dbReference>
<dbReference type="PROSITE" id="PS50240">
    <property type="entry name" value="TRYPSIN_DOM"/>
    <property type="match status" value="1"/>
</dbReference>
<organism evidence="6 7">
    <name type="scientific">Exocentrus adspersus</name>
    <dbReference type="NCBI Taxonomy" id="1586481"/>
    <lineage>
        <taxon>Eukaryota</taxon>
        <taxon>Metazoa</taxon>
        <taxon>Ecdysozoa</taxon>
        <taxon>Arthropoda</taxon>
        <taxon>Hexapoda</taxon>
        <taxon>Insecta</taxon>
        <taxon>Pterygota</taxon>
        <taxon>Neoptera</taxon>
        <taxon>Endopterygota</taxon>
        <taxon>Coleoptera</taxon>
        <taxon>Polyphaga</taxon>
        <taxon>Cucujiformia</taxon>
        <taxon>Chrysomeloidea</taxon>
        <taxon>Cerambycidae</taxon>
        <taxon>Lamiinae</taxon>
        <taxon>Acanthocinini</taxon>
        <taxon>Exocentrus</taxon>
    </lineage>
</organism>
<sequence length="276" mass="31011">MLHPQLPQDCGRTRFNKARHRIISGEDAQLGQFPFIVRIGTRYLIKSKLFHKFSCGGSLISKFYIVTAAHCDGGVDLVRIGENDVSTDKDCDGFGNCAPPVQDIPIKRFIFENFIEDTLTNDYALIELKTPVKFNEYVQPVCLPPANIDHASSRGKMVFLAGFGRIRMQPAKYANKLQYIRAPIVNNRICSRIYHKYTKRLTNKQWCIGYSKGKDTCAGDSGGPATMSMNLDGERREYLIGVISYGLPSCGTSPAVYTDVSRYVNWTIRTLDFLGN</sequence>
<evidence type="ECO:0000256" key="1">
    <source>
        <dbReference type="ARBA" id="ARBA00022729"/>
    </source>
</evidence>
<dbReference type="Gene3D" id="2.40.10.10">
    <property type="entry name" value="Trypsin-like serine proteases"/>
    <property type="match status" value="2"/>
</dbReference>
<reference evidence="6 7" key="1">
    <citation type="journal article" date="2023" name="Insect Mol. Biol.">
        <title>Genome sequencing provides insights into the evolution of gene families encoding plant cell wall-degrading enzymes in longhorned beetles.</title>
        <authorList>
            <person name="Shin N.R."/>
            <person name="Okamura Y."/>
            <person name="Kirsch R."/>
            <person name="Pauchet Y."/>
        </authorList>
    </citation>
    <scope>NUCLEOTIDE SEQUENCE [LARGE SCALE GENOMIC DNA]</scope>
    <source>
        <strain evidence="6">EAD_L_NR</strain>
    </source>
</reference>
<dbReference type="EMBL" id="JANEYG010000001">
    <property type="protein sequence ID" value="KAJ8925844.1"/>
    <property type="molecule type" value="Genomic_DNA"/>
</dbReference>
<dbReference type="Pfam" id="PF00089">
    <property type="entry name" value="Trypsin"/>
    <property type="match status" value="1"/>
</dbReference>
<evidence type="ECO:0000256" key="3">
    <source>
        <dbReference type="ARBA" id="ARBA00023180"/>
    </source>
</evidence>
<dbReference type="PROSITE" id="PS00134">
    <property type="entry name" value="TRYPSIN_HIS"/>
    <property type="match status" value="1"/>
</dbReference>
<keyword evidence="1" id="KW-0732">Signal</keyword>
<gene>
    <name evidence="6" type="ORF">NQ315_009696</name>
</gene>
<dbReference type="InterPro" id="IPR001254">
    <property type="entry name" value="Trypsin_dom"/>
</dbReference>
<dbReference type="GO" id="GO:0004252">
    <property type="term" value="F:serine-type endopeptidase activity"/>
    <property type="evidence" value="ECO:0007669"/>
    <property type="project" value="InterPro"/>
</dbReference>
<dbReference type="InterPro" id="IPR051487">
    <property type="entry name" value="Ser/Thr_Proteases_Immune/Dev"/>
</dbReference>
<evidence type="ECO:0000259" key="5">
    <source>
        <dbReference type="PROSITE" id="PS50240"/>
    </source>
</evidence>